<organism evidence="1 2">
    <name type="scientific">Heterobasidion irregulare (strain TC 32-1)</name>
    <dbReference type="NCBI Taxonomy" id="747525"/>
    <lineage>
        <taxon>Eukaryota</taxon>
        <taxon>Fungi</taxon>
        <taxon>Dikarya</taxon>
        <taxon>Basidiomycota</taxon>
        <taxon>Agaricomycotina</taxon>
        <taxon>Agaricomycetes</taxon>
        <taxon>Russulales</taxon>
        <taxon>Bondarzewiaceae</taxon>
        <taxon>Heterobasidion</taxon>
        <taxon>Heterobasidion annosum species complex</taxon>
    </lineage>
</organism>
<dbReference type="InParanoid" id="W4JTZ2"/>
<dbReference type="AlphaFoldDB" id="W4JTZ2"/>
<dbReference type="eggNOG" id="ENOG502SRW1">
    <property type="taxonomic scope" value="Eukaryota"/>
</dbReference>
<name>W4JTZ2_HETIT</name>
<proteinExistence type="predicted"/>
<keyword evidence="2" id="KW-1185">Reference proteome</keyword>
<evidence type="ECO:0000313" key="2">
    <source>
        <dbReference type="Proteomes" id="UP000030671"/>
    </source>
</evidence>
<dbReference type="Proteomes" id="UP000030671">
    <property type="component" value="Unassembled WGS sequence"/>
</dbReference>
<evidence type="ECO:0008006" key="3">
    <source>
        <dbReference type="Google" id="ProtNLM"/>
    </source>
</evidence>
<dbReference type="InterPro" id="IPR011009">
    <property type="entry name" value="Kinase-like_dom_sf"/>
</dbReference>
<dbReference type="EMBL" id="KI925463">
    <property type="protein sequence ID" value="ETW77023.1"/>
    <property type="molecule type" value="Genomic_DNA"/>
</dbReference>
<gene>
    <name evidence="1" type="ORF">HETIRDRAFT_436122</name>
</gene>
<evidence type="ECO:0000313" key="1">
    <source>
        <dbReference type="EMBL" id="ETW77023.1"/>
    </source>
</evidence>
<dbReference type="SUPFAM" id="SSF56112">
    <property type="entry name" value="Protein kinase-like (PK-like)"/>
    <property type="match status" value="1"/>
</dbReference>
<dbReference type="Gene3D" id="1.10.510.10">
    <property type="entry name" value="Transferase(Phosphotransferase) domain 1"/>
    <property type="match status" value="1"/>
</dbReference>
<accession>W4JTZ2</accession>
<sequence>MDPAVQVKLSYLHYWMDSSRRKLVEASCCPSILVAIAGPHMCIMGAMLLDKVVVQHFTGWMHIAEDSAGGEDDHNNLGHLCVERLAQVFVSLRHAVEALTNWYQTNVSLGIPSFTRFFPWINCFEHEGKVTQFVYLRGLQAHAGCKTFLVQKTDVGQLSELLVVKFVPAYGDEVHRFMASRGLAPNLHHCAPLADMFPGHHFKGMVIVAMDAVSGKNLEDEYGGSVVPKEVADKIVAVLRTLWDAGWVHGDIRAPNLIIDDSGSVKLIDYDWAGAEGKVKYPRRISIDLFTDVVGVVGEAKIIRKHDEEMVGKLFEFSAPDSQ</sequence>
<dbReference type="KEGG" id="hir:HETIRDRAFT_436122"/>
<dbReference type="HOGENOM" id="CLU_013871_0_0_1"/>
<reference evidence="1 2" key="1">
    <citation type="journal article" date="2012" name="New Phytol.">
        <title>Insight into trade-off between wood decay and parasitism from the genome of a fungal forest pathogen.</title>
        <authorList>
            <person name="Olson A."/>
            <person name="Aerts A."/>
            <person name="Asiegbu F."/>
            <person name="Belbahri L."/>
            <person name="Bouzid O."/>
            <person name="Broberg A."/>
            <person name="Canback B."/>
            <person name="Coutinho P.M."/>
            <person name="Cullen D."/>
            <person name="Dalman K."/>
            <person name="Deflorio G."/>
            <person name="van Diepen L.T."/>
            <person name="Dunand C."/>
            <person name="Duplessis S."/>
            <person name="Durling M."/>
            <person name="Gonthier P."/>
            <person name="Grimwood J."/>
            <person name="Fossdal C.G."/>
            <person name="Hansson D."/>
            <person name="Henrissat B."/>
            <person name="Hietala A."/>
            <person name="Himmelstrand K."/>
            <person name="Hoffmeister D."/>
            <person name="Hogberg N."/>
            <person name="James T.Y."/>
            <person name="Karlsson M."/>
            <person name="Kohler A."/>
            <person name="Kues U."/>
            <person name="Lee Y.H."/>
            <person name="Lin Y.C."/>
            <person name="Lind M."/>
            <person name="Lindquist E."/>
            <person name="Lombard V."/>
            <person name="Lucas S."/>
            <person name="Lunden K."/>
            <person name="Morin E."/>
            <person name="Murat C."/>
            <person name="Park J."/>
            <person name="Raffaello T."/>
            <person name="Rouze P."/>
            <person name="Salamov A."/>
            <person name="Schmutz J."/>
            <person name="Solheim H."/>
            <person name="Stahlberg J."/>
            <person name="Velez H."/>
            <person name="de Vries R.P."/>
            <person name="Wiebenga A."/>
            <person name="Woodward S."/>
            <person name="Yakovlev I."/>
            <person name="Garbelotto M."/>
            <person name="Martin F."/>
            <person name="Grigoriev I.V."/>
            <person name="Stenlid J."/>
        </authorList>
    </citation>
    <scope>NUCLEOTIDE SEQUENCE [LARGE SCALE GENOMIC DNA]</scope>
    <source>
        <strain evidence="1 2">TC 32-1</strain>
    </source>
</reference>
<dbReference type="OrthoDB" id="4062651at2759"/>
<dbReference type="RefSeq" id="XP_009550579.1">
    <property type="nucleotide sequence ID" value="XM_009552284.1"/>
</dbReference>
<protein>
    <recommendedName>
        <fullName evidence="3">Protein kinase domain-containing protein</fullName>
    </recommendedName>
</protein>
<dbReference type="GeneID" id="20674869"/>